<feature type="signal peptide" evidence="2">
    <location>
        <begin position="1"/>
        <end position="22"/>
    </location>
</feature>
<gene>
    <name evidence="3" type="ORF">IV203_014745</name>
</gene>
<name>A0A9K3LAZ4_9STRA</name>
<dbReference type="EMBL" id="JAGRRH010000014">
    <property type="protein sequence ID" value="KAG7358158.1"/>
    <property type="molecule type" value="Genomic_DNA"/>
</dbReference>
<proteinExistence type="predicted"/>
<evidence type="ECO:0000256" key="2">
    <source>
        <dbReference type="SAM" id="SignalP"/>
    </source>
</evidence>
<protein>
    <submittedName>
        <fullName evidence="3">Uncharacterized protein</fullName>
    </submittedName>
</protein>
<reference evidence="3" key="2">
    <citation type="submission" date="2021-04" db="EMBL/GenBank/DDBJ databases">
        <authorList>
            <person name="Podell S."/>
        </authorList>
    </citation>
    <scope>NUCLEOTIDE SEQUENCE</scope>
    <source>
        <strain evidence="3">Hildebrandi</strain>
    </source>
</reference>
<sequence>MRLVVSLTLLLLQALVIKQSHCFLLIHNNRPINSFEHGHVEAETAPKTTQQQQRRRKRKRHGLLSLKVARYGPQTPPPNSRQEEEDDDDDDREQDERMETAAAAAAASILERHQYDTFRRLVQQILTAQQPEHIPRILANHMELIMSLQGEQGTKIITDLLEEVKAQDVDCSDNYENDENNNDDDDINSFRYDQTVQAVELILSFAEDFVQQAQEMDNHNKQLLGKIIKTMMMTNNDNDNDTNSVSSIRDGVTMSPEELLDLVMEEEKAQFTPGFLRHLEGECDRISGAPKMTRESARLLEILRIIQTRVLEELGKEMGEATLVLGQLMGYDSEEELLGVLDAGLTVRGTDFAMEMARLTEEALDGFQRVPGGVDPELVERVTFIDRRLQEYLVEQETNEFQ</sequence>
<dbReference type="Proteomes" id="UP000693970">
    <property type="component" value="Unassembled WGS sequence"/>
</dbReference>
<keyword evidence="4" id="KW-1185">Reference proteome</keyword>
<evidence type="ECO:0000313" key="3">
    <source>
        <dbReference type="EMBL" id="KAG7358158.1"/>
    </source>
</evidence>
<keyword evidence="2" id="KW-0732">Signal</keyword>
<reference evidence="3" key="1">
    <citation type="journal article" date="2021" name="Sci. Rep.">
        <title>Diploid genomic architecture of Nitzschia inconspicua, an elite biomass production diatom.</title>
        <authorList>
            <person name="Oliver A."/>
            <person name="Podell S."/>
            <person name="Pinowska A."/>
            <person name="Traller J.C."/>
            <person name="Smith S.R."/>
            <person name="McClure R."/>
            <person name="Beliaev A."/>
            <person name="Bohutskyi P."/>
            <person name="Hill E.A."/>
            <person name="Rabines A."/>
            <person name="Zheng H."/>
            <person name="Allen L.Z."/>
            <person name="Kuo A."/>
            <person name="Grigoriev I.V."/>
            <person name="Allen A.E."/>
            <person name="Hazlebeck D."/>
            <person name="Allen E.E."/>
        </authorList>
    </citation>
    <scope>NUCLEOTIDE SEQUENCE</scope>
    <source>
        <strain evidence="3">Hildebrandi</strain>
    </source>
</reference>
<feature type="region of interest" description="Disordered" evidence="1">
    <location>
        <begin position="42"/>
        <end position="103"/>
    </location>
</feature>
<evidence type="ECO:0000313" key="4">
    <source>
        <dbReference type="Proteomes" id="UP000693970"/>
    </source>
</evidence>
<comment type="caution">
    <text evidence="3">The sequence shown here is derived from an EMBL/GenBank/DDBJ whole genome shotgun (WGS) entry which is preliminary data.</text>
</comment>
<organism evidence="3 4">
    <name type="scientific">Nitzschia inconspicua</name>
    <dbReference type="NCBI Taxonomy" id="303405"/>
    <lineage>
        <taxon>Eukaryota</taxon>
        <taxon>Sar</taxon>
        <taxon>Stramenopiles</taxon>
        <taxon>Ochrophyta</taxon>
        <taxon>Bacillariophyta</taxon>
        <taxon>Bacillariophyceae</taxon>
        <taxon>Bacillariophycidae</taxon>
        <taxon>Bacillariales</taxon>
        <taxon>Bacillariaceae</taxon>
        <taxon>Nitzschia</taxon>
    </lineage>
</organism>
<feature type="compositionally biased region" description="Acidic residues" evidence="1">
    <location>
        <begin position="83"/>
        <end position="93"/>
    </location>
</feature>
<feature type="compositionally biased region" description="Basic residues" evidence="1">
    <location>
        <begin position="53"/>
        <end position="62"/>
    </location>
</feature>
<accession>A0A9K3LAZ4</accession>
<evidence type="ECO:0000256" key="1">
    <source>
        <dbReference type="SAM" id="MobiDB-lite"/>
    </source>
</evidence>
<dbReference type="AlphaFoldDB" id="A0A9K3LAZ4"/>
<feature type="chain" id="PRO_5039911110" evidence="2">
    <location>
        <begin position="23"/>
        <end position="402"/>
    </location>
</feature>
<dbReference type="OrthoDB" id="46156at2759"/>